<protein>
    <submittedName>
        <fullName evidence="1">Uncharacterized protein</fullName>
    </submittedName>
</protein>
<reference evidence="2" key="1">
    <citation type="submission" date="2016-04" db="EMBL/GenBank/DDBJ databases">
        <authorList>
            <person name="Chen L."/>
            <person name="Zhuang W."/>
            <person name="Wang G."/>
        </authorList>
    </citation>
    <scope>NUCLEOTIDE SEQUENCE [LARGE SCALE GENOMIC DNA]</scope>
    <source>
        <strain evidence="2">208</strain>
    </source>
</reference>
<name>A0A1V9FR51_9BACT</name>
<dbReference type="STRING" id="550983.A4R26_19675"/>
<dbReference type="EMBL" id="LWBP01000145">
    <property type="protein sequence ID" value="OQP60823.1"/>
    <property type="molecule type" value="Genomic_DNA"/>
</dbReference>
<sequence>MISDPAVPPGLSFYCPGIYGIRHIFAQPEYRAKAKSRKPAIEMYLALRFSFKLLSVAYELHSRLTIHTN</sequence>
<evidence type="ECO:0000313" key="1">
    <source>
        <dbReference type="EMBL" id="OQP60823.1"/>
    </source>
</evidence>
<dbReference type="Proteomes" id="UP000192276">
    <property type="component" value="Unassembled WGS sequence"/>
</dbReference>
<gene>
    <name evidence="1" type="ORF">A4R26_19675</name>
</gene>
<keyword evidence="2" id="KW-1185">Reference proteome</keyword>
<proteinExistence type="predicted"/>
<dbReference type="AlphaFoldDB" id="A0A1V9FR51"/>
<organism evidence="1 2">
    <name type="scientific">Niastella populi</name>
    <dbReference type="NCBI Taxonomy" id="550983"/>
    <lineage>
        <taxon>Bacteria</taxon>
        <taxon>Pseudomonadati</taxon>
        <taxon>Bacteroidota</taxon>
        <taxon>Chitinophagia</taxon>
        <taxon>Chitinophagales</taxon>
        <taxon>Chitinophagaceae</taxon>
        <taxon>Niastella</taxon>
    </lineage>
</organism>
<comment type="caution">
    <text evidence="1">The sequence shown here is derived from an EMBL/GenBank/DDBJ whole genome shotgun (WGS) entry which is preliminary data.</text>
</comment>
<evidence type="ECO:0000313" key="2">
    <source>
        <dbReference type="Proteomes" id="UP000192276"/>
    </source>
</evidence>
<accession>A0A1V9FR51</accession>